<gene>
    <name evidence="1" type="ORF">MKW94_010083</name>
</gene>
<keyword evidence="2" id="KW-1185">Reference proteome</keyword>
<comment type="caution">
    <text evidence="1">The sequence shown here is derived from an EMBL/GenBank/DDBJ whole genome shotgun (WGS) entry which is preliminary data.</text>
</comment>
<organism evidence="1 2">
    <name type="scientific">Papaver nudicaule</name>
    <name type="common">Iceland poppy</name>
    <dbReference type="NCBI Taxonomy" id="74823"/>
    <lineage>
        <taxon>Eukaryota</taxon>
        <taxon>Viridiplantae</taxon>
        <taxon>Streptophyta</taxon>
        <taxon>Embryophyta</taxon>
        <taxon>Tracheophyta</taxon>
        <taxon>Spermatophyta</taxon>
        <taxon>Magnoliopsida</taxon>
        <taxon>Ranunculales</taxon>
        <taxon>Papaveraceae</taxon>
        <taxon>Papaveroideae</taxon>
        <taxon>Papaver</taxon>
    </lineage>
</organism>
<sequence length="85" mass="9730">MHTLFGWNTSLHEVRLLLIHSKSMEKLEENNRLKADERVPWLLKLHSSVGGAGPPSKCCIARLWISCYSSKTGNRTLLVIHIEFM</sequence>
<dbReference type="AlphaFoldDB" id="A0AA42AWX8"/>
<proteinExistence type="predicted"/>
<name>A0AA42AWX8_PAPNU</name>
<accession>A0AA42AWX8</accession>
<evidence type="ECO:0000313" key="2">
    <source>
        <dbReference type="Proteomes" id="UP001177140"/>
    </source>
</evidence>
<reference evidence="1" key="1">
    <citation type="submission" date="2022-03" db="EMBL/GenBank/DDBJ databases">
        <title>A functionally conserved STORR gene fusion in Papaver species that diverged 16.8 million years ago.</title>
        <authorList>
            <person name="Catania T."/>
        </authorList>
    </citation>
    <scope>NUCLEOTIDE SEQUENCE</scope>
    <source>
        <strain evidence="1">S-191538</strain>
    </source>
</reference>
<dbReference type="Proteomes" id="UP001177140">
    <property type="component" value="Unassembled WGS sequence"/>
</dbReference>
<protein>
    <submittedName>
        <fullName evidence="1">Uncharacterized protein</fullName>
    </submittedName>
</protein>
<dbReference type="EMBL" id="JAJJMA010240361">
    <property type="protein sequence ID" value="MCL7042870.1"/>
    <property type="molecule type" value="Genomic_DNA"/>
</dbReference>
<evidence type="ECO:0000313" key="1">
    <source>
        <dbReference type="EMBL" id="MCL7042870.1"/>
    </source>
</evidence>